<feature type="non-terminal residue" evidence="2">
    <location>
        <position position="96"/>
    </location>
</feature>
<dbReference type="GO" id="GO:0070006">
    <property type="term" value="F:metalloaminopeptidase activity"/>
    <property type="evidence" value="ECO:0007669"/>
    <property type="project" value="InterPro"/>
</dbReference>
<dbReference type="InterPro" id="IPR043472">
    <property type="entry name" value="Macro_dom-like"/>
</dbReference>
<evidence type="ECO:0000313" key="2">
    <source>
        <dbReference type="EMBL" id="SVE06545.1"/>
    </source>
</evidence>
<dbReference type="Gene3D" id="3.40.220.10">
    <property type="entry name" value="Leucine Aminopeptidase, subunit E, domain 1"/>
    <property type="match status" value="1"/>
</dbReference>
<organism evidence="2">
    <name type="scientific">marine metagenome</name>
    <dbReference type="NCBI Taxonomy" id="408172"/>
    <lineage>
        <taxon>unclassified sequences</taxon>
        <taxon>metagenomes</taxon>
        <taxon>ecological metagenomes</taxon>
    </lineage>
</organism>
<dbReference type="GO" id="GO:0006508">
    <property type="term" value="P:proteolysis"/>
    <property type="evidence" value="ECO:0007669"/>
    <property type="project" value="InterPro"/>
</dbReference>
<dbReference type="SUPFAM" id="SSF52949">
    <property type="entry name" value="Macro domain-like"/>
    <property type="match status" value="1"/>
</dbReference>
<dbReference type="AlphaFoldDB" id="A0A383AH84"/>
<dbReference type="InterPro" id="IPR008283">
    <property type="entry name" value="Peptidase_M17_N"/>
</dbReference>
<protein>
    <recommendedName>
        <fullName evidence="1">Peptidase M17 leucyl aminopeptidase N-terminal domain-containing protein</fullName>
    </recommendedName>
</protein>
<dbReference type="Pfam" id="PF02789">
    <property type="entry name" value="Peptidase_M17_N"/>
    <property type="match status" value="1"/>
</dbReference>
<reference evidence="2" key="1">
    <citation type="submission" date="2018-05" db="EMBL/GenBank/DDBJ databases">
        <authorList>
            <person name="Lanie J.A."/>
            <person name="Ng W.-L."/>
            <person name="Kazmierczak K.M."/>
            <person name="Andrzejewski T.M."/>
            <person name="Davidsen T.M."/>
            <person name="Wayne K.J."/>
            <person name="Tettelin H."/>
            <person name="Glass J.I."/>
            <person name="Rusch D."/>
            <person name="Podicherti R."/>
            <person name="Tsui H.-C.T."/>
            <person name="Winkler M.E."/>
        </authorList>
    </citation>
    <scope>NUCLEOTIDE SEQUENCE</scope>
</reference>
<accession>A0A383AH84</accession>
<sequence>MRYATSSAQITKSRVQALIVGIYQDGSLSAAAEAVNTAAQGRIQAVIKRQDFKGKRAQTMLLQDLDGIRAPRILLVGLGKTEPMKPENYLTIATAA</sequence>
<dbReference type="EMBL" id="UINC01191753">
    <property type="protein sequence ID" value="SVE06545.1"/>
    <property type="molecule type" value="Genomic_DNA"/>
</dbReference>
<feature type="domain" description="Peptidase M17 leucyl aminopeptidase N-terminal" evidence="1">
    <location>
        <begin position="19"/>
        <end position="96"/>
    </location>
</feature>
<evidence type="ECO:0000259" key="1">
    <source>
        <dbReference type="Pfam" id="PF02789"/>
    </source>
</evidence>
<gene>
    <name evidence="2" type="ORF">METZ01_LOCUS459399</name>
</gene>
<name>A0A383AH84_9ZZZZ</name>
<proteinExistence type="predicted"/>